<evidence type="ECO:0000313" key="2">
    <source>
        <dbReference type="Proteomes" id="UP000886611"/>
    </source>
</evidence>
<feature type="non-terminal residue" evidence="1">
    <location>
        <position position="1"/>
    </location>
</feature>
<name>A0A8X7WY11_POLSE</name>
<gene>
    <name evidence="1" type="primary">Gtf2ird2_4</name>
    <name evidence="1" type="ORF">GTO96_0018053</name>
</gene>
<dbReference type="PANTHER" id="PTHR45913:SF9">
    <property type="entry name" value="GENERAL TRANSCRIPTION FACTOR II-I REPEAT DOMAIN-CONTAINING PROTEIN 2-LIKE-RELATED"/>
    <property type="match status" value="1"/>
</dbReference>
<dbReference type="Proteomes" id="UP000886611">
    <property type="component" value="Unassembled WGS sequence"/>
</dbReference>
<keyword evidence="2" id="KW-1185">Reference proteome</keyword>
<dbReference type="AlphaFoldDB" id="A0A8X7WY11"/>
<reference evidence="1 2" key="1">
    <citation type="journal article" date="2021" name="Cell">
        <title>Tracing the genetic footprints of vertebrate landing in non-teleost ray-finned fishes.</title>
        <authorList>
            <person name="Bi X."/>
            <person name="Wang K."/>
            <person name="Yang L."/>
            <person name="Pan H."/>
            <person name="Jiang H."/>
            <person name="Wei Q."/>
            <person name="Fang M."/>
            <person name="Yu H."/>
            <person name="Zhu C."/>
            <person name="Cai Y."/>
            <person name="He Y."/>
            <person name="Gan X."/>
            <person name="Zeng H."/>
            <person name="Yu D."/>
            <person name="Zhu Y."/>
            <person name="Jiang H."/>
            <person name="Qiu Q."/>
            <person name="Yang H."/>
            <person name="Zhang Y.E."/>
            <person name="Wang W."/>
            <person name="Zhu M."/>
            <person name="He S."/>
            <person name="Zhang G."/>
        </authorList>
    </citation>
    <scope>NUCLEOTIDE SEQUENCE [LARGE SCALE GENOMIC DNA]</scope>
    <source>
        <strain evidence="1">Bchr_013</strain>
    </source>
</reference>
<dbReference type="PANTHER" id="PTHR45913">
    <property type="entry name" value="EPM2A-INTERACTING PROTEIN 1"/>
    <property type="match status" value="1"/>
</dbReference>
<organism evidence="1 2">
    <name type="scientific">Polypterus senegalus</name>
    <name type="common">Senegal bichir</name>
    <dbReference type="NCBI Taxonomy" id="55291"/>
    <lineage>
        <taxon>Eukaryota</taxon>
        <taxon>Metazoa</taxon>
        <taxon>Chordata</taxon>
        <taxon>Craniata</taxon>
        <taxon>Vertebrata</taxon>
        <taxon>Euteleostomi</taxon>
        <taxon>Actinopterygii</taxon>
        <taxon>Polypteriformes</taxon>
        <taxon>Polypteridae</taxon>
        <taxon>Polypterus</taxon>
    </lineage>
</organism>
<sequence length="162" mass="18778">MDMLGQKWDKLEGVTTYGCPNLMGKNVGLLRRMQYKVTEINPEQKLIFLHCVIHQEMLCKSVLKISHVIDVVTKIINFIRAGALNNRQFVSLLEEHESEHSDIDYQTAVRWLSLGKVLKRVWDLRAEIQEFCDKKDKDIPELSDTHWIADLVIDVDVTALMN</sequence>
<feature type="non-terminal residue" evidence="1">
    <location>
        <position position="162"/>
    </location>
</feature>
<evidence type="ECO:0000313" key="1">
    <source>
        <dbReference type="EMBL" id="KAG2458422.1"/>
    </source>
</evidence>
<protein>
    <submittedName>
        <fullName evidence="1">GTD2A protein</fullName>
    </submittedName>
</protein>
<dbReference type="EMBL" id="JAATIS010007298">
    <property type="protein sequence ID" value="KAG2458422.1"/>
    <property type="molecule type" value="Genomic_DNA"/>
</dbReference>
<proteinExistence type="predicted"/>
<comment type="caution">
    <text evidence="1">The sequence shown here is derived from an EMBL/GenBank/DDBJ whole genome shotgun (WGS) entry which is preliminary data.</text>
</comment>
<accession>A0A8X7WY11</accession>